<dbReference type="InterPro" id="IPR036864">
    <property type="entry name" value="Zn2-C6_fun-type_DNA-bd_sf"/>
</dbReference>
<feature type="domain" description="Zn(2)-C6 fungal-type" evidence="8">
    <location>
        <begin position="16"/>
        <end position="46"/>
    </location>
</feature>
<dbReference type="OrthoDB" id="5069333at2759"/>
<protein>
    <recommendedName>
        <fullName evidence="8">Zn(2)-C6 fungal-type domain-containing protein</fullName>
    </recommendedName>
</protein>
<dbReference type="GO" id="GO:0000981">
    <property type="term" value="F:DNA-binding transcription factor activity, RNA polymerase II-specific"/>
    <property type="evidence" value="ECO:0007669"/>
    <property type="project" value="InterPro"/>
</dbReference>
<dbReference type="OMA" id="TWFLYHE"/>
<dbReference type="PANTHER" id="PTHR37534">
    <property type="entry name" value="TRANSCRIPTIONAL ACTIVATOR PROTEIN UGA3"/>
    <property type="match status" value="1"/>
</dbReference>
<evidence type="ECO:0000313" key="10">
    <source>
        <dbReference type="Proteomes" id="UP000016923"/>
    </source>
</evidence>
<dbReference type="GO" id="GO:0045944">
    <property type="term" value="P:positive regulation of transcription by RNA polymerase II"/>
    <property type="evidence" value="ECO:0007669"/>
    <property type="project" value="TreeGrafter"/>
</dbReference>
<sequence length="713" mass="79111">MSSKRPGMGATRTRTGCWTCRGRSVKCDEHRPACLKCQKAGLSCSFGVRLTWIEDSIARGMCHGREGVINKTRKRARSSTQTTQATSRAASSVPSTASCNTLQNTISPLDQRLSPLHFINTSYQDVVFYLQADDDDAHDSTIPATRRNHVRVDNGNADMLSCEDITKAPSPAHQEQAGSITRVLGGKWAPLFGNISRAESHLLDFYTVIVCSKATILDEREHNPFRFILLPMAMSSTRIYHGLLAVAAGKMAATGKDCHTLALKYRQYALGGLRQLLSTLSTEPQDLVEALASAIALCWFEIADHCQPTWTDHLAAISVLLDVCTNHPSIPAYAHDIIRFGWQYFAYHLVMAKTTFPVHKFIPTSSSPSSSTSMHGSLGSSSHNTSPESRIPVPPLMPSTSSNTSVYSRHRRYKFDASKNAYVDAYQGFSNTLLFLIDEVCELRTAAQTEAAATLSINDVAVIIYRIEQELISLRQLPPKPYWFEGSDTLFHDLFSEDSPPVYSPSAKHAHQDTSRTRILESTAEAHRVGALLFLDETCALYWPDIVPQSRAIRSQLVDQVIDLSLSIESDNITAAFPVWAVFMAGCMACGDTQRRRILNIFSLLEKTMFRSIPPARKVVEMVWRQQDLTVDENPRVAASWEGPFRTWKRAAGHISHDECGGGSINDHELPDMRPRRQKNGGKMPKQPCGSSAAQFPWERAMSILGECKLSLT</sequence>
<evidence type="ECO:0000256" key="5">
    <source>
        <dbReference type="ARBA" id="ARBA00023163"/>
    </source>
</evidence>
<evidence type="ECO:0000256" key="4">
    <source>
        <dbReference type="ARBA" id="ARBA00023125"/>
    </source>
</evidence>
<dbReference type="PROSITE" id="PS50048">
    <property type="entry name" value="ZN2_CY6_FUNGAL_2"/>
    <property type="match status" value="1"/>
</dbReference>
<keyword evidence="2" id="KW-0862">Zinc</keyword>
<dbReference type="GO" id="GO:0005634">
    <property type="term" value="C:nucleus"/>
    <property type="evidence" value="ECO:0007669"/>
    <property type="project" value="UniProtKB-SubCell"/>
</dbReference>
<dbReference type="eggNOG" id="ENOG502SRER">
    <property type="taxonomic scope" value="Eukaryota"/>
</dbReference>
<feature type="region of interest" description="Disordered" evidence="7">
    <location>
        <begin position="72"/>
        <end position="95"/>
    </location>
</feature>
<feature type="compositionally biased region" description="Low complexity" evidence="7">
    <location>
        <begin position="78"/>
        <end position="92"/>
    </location>
</feature>
<dbReference type="SMART" id="SM00066">
    <property type="entry name" value="GAL4"/>
    <property type="match status" value="1"/>
</dbReference>
<feature type="region of interest" description="Disordered" evidence="7">
    <location>
        <begin position="659"/>
        <end position="692"/>
    </location>
</feature>
<evidence type="ECO:0000256" key="7">
    <source>
        <dbReference type="SAM" id="MobiDB-lite"/>
    </source>
</evidence>
<proteinExistence type="predicted"/>
<evidence type="ECO:0000256" key="2">
    <source>
        <dbReference type="ARBA" id="ARBA00022833"/>
    </source>
</evidence>
<keyword evidence="3" id="KW-0805">Transcription regulation</keyword>
<evidence type="ECO:0000256" key="1">
    <source>
        <dbReference type="ARBA" id="ARBA00004123"/>
    </source>
</evidence>
<dbReference type="PANTHER" id="PTHR37534:SF49">
    <property type="entry name" value="LYSINE BIOSYNTHESIS REGULATORY PROTEIN LYS14"/>
    <property type="match status" value="1"/>
</dbReference>
<keyword evidence="5" id="KW-0804">Transcription</keyword>
<dbReference type="Gene3D" id="4.10.240.10">
    <property type="entry name" value="Zn(2)-C6 fungal-type DNA-binding domain"/>
    <property type="match status" value="1"/>
</dbReference>
<dbReference type="Proteomes" id="UP000016923">
    <property type="component" value="Unassembled WGS sequence"/>
</dbReference>
<dbReference type="InterPro" id="IPR021858">
    <property type="entry name" value="Fun_TF"/>
</dbReference>
<dbReference type="GO" id="GO:0008270">
    <property type="term" value="F:zinc ion binding"/>
    <property type="evidence" value="ECO:0007669"/>
    <property type="project" value="InterPro"/>
</dbReference>
<organism evidence="9 10">
    <name type="scientific">Ophiostoma piceae (strain UAMH 11346)</name>
    <name type="common">Sap stain fungus</name>
    <dbReference type="NCBI Taxonomy" id="1262450"/>
    <lineage>
        <taxon>Eukaryota</taxon>
        <taxon>Fungi</taxon>
        <taxon>Dikarya</taxon>
        <taxon>Ascomycota</taxon>
        <taxon>Pezizomycotina</taxon>
        <taxon>Sordariomycetes</taxon>
        <taxon>Sordariomycetidae</taxon>
        <taxon>Ophiostomatales</taxon>
        <taxon>Ophiostomataceae</taxon>
        <taxon>Ophiostoma</taxon>
    </lineage>
</organism>
<feature type="compositionally biased region" description="Basic and acidic residues" evidence="7">
    <location>
        <begin position="659"/>
        <end position="675"/>
    </location>
</feature>
<dbReference type="VEuPathDB" id="FungiDB:F503_03308"/>
<evidence type="ECO:0000259" key="8">
    <source>
        <dbReference type="PROSITE" id="PS50048"/>
    </source>
</evidence>
<comment type="subcellular location">
    <subcellularLocation>
        <location evidence="1">Nucleus</location>
    </subcellularLocation>
</comment>
<dbReference type="HOGENOM" id="CLU_015493_3_1_1"/>
<dbReference type="STRING" id="1262450.S3C4V7"/>
<gene>
    <name evidence="9" type="ORF">F503_03308</name>
</gene>
<reference evidence="9 10" key="1">
    <citation type="journal article" date="2013" name="BMC Genomics">
        <title>The genome and transcriptome of the pine saprophyte Ophiostoma piceae, and a comparison with the bark beetle-associated pine pathogen Grosmannia clavigera.</title>
        <authorList>
            <person name="Haridas S."/>
            <person name="Wang Y."/>
            <person name="Lim L."/>
            <person name="Massoumi Alamouti S."/>
            <person name="Jackman S."/>
            <person name="Docking R."/>
            <person name="Robertson G."/>
            <person name="Birol I."/>
            <person name="Bohlmann J."/>
            <person name="Breuil C."/>
        </authorList>
    </citation>
    <scope>NUCLEOTIDE SEQUENCE [LARGE SCALE GENOMIC DNA]</scope>
    <source>
        <strain evidence="9 10">UAMH 11346</strain>
    </source>
</reference>
<dbReference type="GO" id="GO:0000976">
    <property type="term" value="F:transcription cis-regulatory region binding"/>
    <property type="evidence" value="ECO:0007669"/>
    <property type="project" value="TreeGrafter"/>
</dbReference>
<dbReference type="InterPro" id="IPR001138">
    <property type="entry name" value="Zn2Cys6_DnaBD"/>
</dbReference>
<dbReference type="SUPFAM" id="SSF57701">
    <property type="entry name" value="Zn2/Cys6 DNA-binding domain"/>
    <property type="match status" value="1"/>
</dbReference>
<evidence type="ECO:0000256" key="6">
    <source>
        <dbReference type="ARBA" id="ARBA00023242"/>
    </source>
</evidence>
<keyword evidence="6" id="KW-0539">Nucleus</keyword>
<keyword evidence="10" id="KW-1185">Reference proteome</keyword>
<accession>S3C4V7</accession>
<dbReference type="Pfam" id="PF00172">
    <property type="entry name" value="Zn_clus"/>
    <property type="match status" value="1"/>
</dbReference>
<evidence type="ECO:0000313" key="9">
    <source>
        <dbReference type="EMBL" id="EPE06881.1"/>
    </source>
</evidence>
<name>S3C4V7_OPHP1</name>
<evidence type="ECO:0000256" key="3">
    <source>
        <dbReference type="ARBA" id="ARBA00023015"/>
    </source>
</evidence>
<keyword evidence="4" id="KW-0238">DNA-binding</keyword>
<feature type="compositionally biased region" description="Low complexity" evidence="7">
    <location>
        <begin position="367"/>
        <end position="383"/>
    </location>
</feature>
<dbReference type="CDD" id="cd00067">
    <property type="entry name" value="GAL4"/>
    <property type="match status" value="1"/>
</dbReference>
<dbReference type="Pfam" id="PF11951">
    <property type="entry name" value="Fungal_trans_2"/>
    <property type="match status" value="1"/>
</dbReference>
<feature type="region of interest" description="Disordered" evidence="7">
    <location>
        <begin position="367"/>
        <end position="405"/>
    </location>
</feature>
<dbReference type="EMBL" id="KE148152">
    <property type="protein sequence ID" value="EPE06881.1"/>
    <property type="molecule type" value="Genomic_DNA"/>
</dbReference>
<dbReference type="AlphaFoldDB" id="S3C4V7"/>